<evidence type="ECO:0000259" key="1">
    <source>
        <dbReference type="SMART" id="SM00849"/>
    </source>
</evidence>
<dbReference type="Pfam" id="PF14863">
    <property type="entry name" value="Alkyl_sulf_dimr"/>
    <property type="match status" value="1"/>
</dbReference>
<dbReference type="InterPro" id="IPR038536">
    <property type="entry name" value="Alkyl/aryl-sulf_dimr_sf"/>
</dbReference>
<evidence type="ECO:0000313" key="2">
    <source>
        <dbReference type="EMBL" id="USJ26217.1"/>
    </source>
</evidence>
<proteinExistence type="predicted"/>
<dbReference type="PANTHER" id="PTHR43223:SF2">
    <property type="entry name" value="METALLO-BETA-LACTAMASE DOMAIN-CONTAINING PROTEIN"/>
    <property type="match status" value="1"/>
</dbReference>
<organism evidence="2 3">
    <name type="scientific">Ensifer adhaerens</name>
    <name type="common">Sinorhizobium morelense</name>
    <dbReference type="NCBI Taxonomy" id="106592"/>
    <lineage>
        <taxon>Bacteria</taxon>
        <taxon>Pseudomonadati</taxon>
        <taxon>Pseudomonadota</taxon>
        <taxon>Alphaproteobacteria</taxon>
        <taxon>Hyphomicrobiales</taxon>
        <taxon>Rhizobiaceae</taxon>
        <taxon>Sinorhizobium/Ensifer group</taxon>
        <taxon>Ensifer</taxon>
    </lineage>
</organism>
<keyword evidence="2" id="KW-0614">Plasmid</keyword>
<dbReference type="Proteomes" id="UP001055460">
    <property type="component" value="Plasmid pA"/>
</dbReference>
<dbReference type="InterPro" id="IPR001279">
    <property type="entry name" value="Metallo-B-lactamas"/>
</dbReference>
<feature type="domain" description="Metallo-beta-lactamase" evidence="1">
    <location>
        <begin position="45"/>
        <end position="243"/>
    </location>
</feature>
<accession>A0A9Q8YDW8</accession>
<dbReference type="Gene3D" id="3.60.15.10">
    <property type="entry name" value="Ribonuclease Z/Hydroxyacylglutathione hydrolase-like"/>
    <property type="match status" value="1"/>
</dbReference>
<reference evidence="2" key="1">
    <citation type="submission" date="2022-06" db="EMBL/GenBank/DDBJ databases">
        <title>Physiological and biochemical characterization and genomic elucidation of a strain of the genus Ensifer adhaerens M8 that combines arsenic oxidation and chromium reduction.</title>
        <authorList>
            <person name="Li X."/>
            <person name="Yu c."/>
        </authorList>
    </citation>
    <scope>NUCLEOTIDE SEQUENCE</scope>
    <source>
        <strain evidence="2">M8</strain>
        <plasmid evidence="2">pA</plasmid>
    </source>
</reference>
<dbReference type="AlphaFoldDB" id="A0A9Q8YDW8"/>
<dbReference type="GO" id="GO:0046983">
    <property type="term" value="F:protein dimerization activity"/>
    <property type="evidence" value="ECO:0007669"/>
    <property type="project" value="InterPro"/>
</dbReference>
<sequence length="421" mass="46494">MRHDPLFERLWDGTAQMEEWTAAVSHGAITHVADNIITVHTTYFCGSVTAIRTSEGLVLIDTAKPETAKQTLDVIRSWDDSPIHTVIFTHGHIDHTSGITVIDQEADARGLARPRIVAHRNVKRRKERYEASHGYNSIAQSQQFNKPGYIYPIGQRRPDAVYDDTLSLSVGGERIELFHGRGETDDATFVWLPERRVLASGDFVIWVFPNAGNPRKVQRYAADWATALRRMEALAPAVLIPGHGPVVFGEERAAEMLRHGAEALEHLVRETLALLNRGASLDAVLHAVKVPEAYLGKPYLAAKYDDPEFLVRGIYHFYAGWFDGDAAHLKPPRTADLASELAALAGGAEKLAERATHLSEAGNFRLAVQLVEFASAAAPDDRAIQAIRAAVLRKSIENENSLMGKAFLAVYAREAEQRSKG</sequence>
<dbReference type="InterPro" id="IPR029228">
    <property type="entry name" value="Alkyl_sulf_dimr"/>
</dbReference>
<name>A0A9Q8YDW8_ENSAD</name>
<dbReference type="Pfam" id="PF00753">
    <property type="entry name" value="Lactamase_B"/>
    <property type="match status" value="1"/>
</dbReference>
<dbReference type="PANTHER" id="PTHR43223">
    <property type="entry name" value="ALKYL/ARYL-SULFATASE"/>
    <property type="match status" value="1"/>
</dbReference>
<dbReference type="Gene3D" id="1.25.40.880">
    <property type="entry name" value="Alkyl sulfatase, dimerisation domain"/>
    <property type="match status" value="1"/>
</dbReference>
<dbReference type="RefSeq" id="WP_252160752.1">
    <property type="nucleotide sequence ID" value="NZ_CP098808.1"/>
</dbReference>
<geneLocation type="plasmid" evidence="2 3">
    <name>pA</name>
</geneLocation>
<gene>
    <name evidence="2" type="ORF">NE863_19815</name>
</gene>
<protein>
    <submittedName>
        <fullName evidence="2">MBL fold metallo-hydrolase</fullName>
    </submittedName>
</protein>
<dbReference type="InterPro" id="IPR036866">
    <property type="entry name" value="RibonucZ/Hydroxyglut_hydro"/>
</dbReference>
<dbReference type="SUPFAM" id="SSF56281">
    <property type="entry name" value="Metallo-hydrolase/oxidoreductase"/>
    <property type="match status" value="1"/>
</dbReference>
<dbReference type="EMBL" id="CP098808">
    <property type="protein sequence ID" value="USJ26217.1"/>
    <property type="molecule type" value="Genomic_DNA"/>
</dbReference>
<dbReference type="SMART" id="SM00849">
    <property type="entry name" value="Lactamase_B"/>
    <property type="match status" value="1"/>
</dbReference>
<dbReference type="InterPro" id="IPR052195">
    <property type="entry name" value="Bact_Alkyl/Aryl-Sulfatase"/>
</dbReference>
<evidence type="ECO:0000313" key="3">
    <source>
        <dbReference type="Proteomes" id="UP001055460"/>
    </source>
</evidence>